<comment type="caution">
    <text evidence="1">The sequence shown here is derived from an EMBL/GenBank/DDBJ whole genome shotgun (WGS) entry which is preliminary data.</text>
</comment>
<sequence>MLKPKTKAEPWGGDLVGRWVGVGVGGGVVNRVAAAEAKVVAVDAAVAMRVEARKITLRNAHTPSRWWHCPGMPFTQFMLLHMFPPSATKYTRPSGQVQSPPQTPMAVYSFSLKSMTFHGRGFLG</sequence>
<evidence type="ECO:0000313" key="2">
    <source>
        <dbReference type="Proteomes" id="UP001515480"/>
    </source>
</evidence>
<reference evidence="1 2" key="1">
    <citation type="journal article" date="2024" name="Science">
        <title>Giant polyketide synthase enzymes in the biosynthesis of giant marine polyether toxins.</title>
        <authorList>
            <person name="Fallon T.R."/>
            <person name="Shende V.V."/>
            <person name="Wierzbicki I.H."/>
            <person name="Pendleton A.L."/>
            <person name="Watervoot N.F."/>
            <person name="Auber R.P."/>
            <person name="Gonzalez D.J."/>
            <person name="Wisecaver J.H."/>
            <person name="Moore B.S."/>
        </authorList>
    </citation>
    <scope>NUCLEOTIDE SEQUENCE [LARGE SCALE GENOMIC DNA]</scope>
    <source>
        <strain evidence="1 2">12B1</strain>
    </source>
</reference>
<accession>A0AB34K5I9</accession>
<dbReference type="AlphaFoldDB" id="A0AB34K5I9"/>
<gene>
    <name evidence="1" type="ORF">AB1Y20_009821</name>
</gene>
<proteinExistence type="predicted"/>
<protein>
    <submittedName>
        <fullName evidence="1">Uncharacterized protein</fullName>
    </submittedName>
</protein>
<organism evidence="1 2">
    <name type="scientific">Prymnesium parvum</name>
    <name type="common">Toxic golden alga</name>
    <dbReference type="NCBI Taxonomy" id="97485"/>
    <lineage>
        <taxon>Eukaryota</taxon>
        <taxon>Haptista</taxon>
        <taxon>Haptophyta</taxon>
        <taxon>Prymnesiophyceae</taxon>
        <taxon>Prymnesiales</taxon>
        <taxon>Prymnesiaceae</taxon>
        <taxon>Prymnesium</taxon>
    </lineage>
</organism>
<dbReference type="Proteomes" id="UP001515480">
    <property type="component" value="Unassembled WGS sequence"/>
</dbReference>
<keyword evidence="2" id="KW-1185">Reference proteome</keyword>
<evidence type="ECO:0000313" key="1">
    <source>
        <dbReference type="EMBL" id="KAL1528478.1"/>
    </source>
</evidence>
<dbReference type="EMBL" id="JBGBPQ010000002">
    <property type="protein sequence ID" value="KAL1528478.1"/>
    <property type="molecule type" value="Genomic_DNA"/>
</dbReference>
<name>A0AB34K5I9_PRYPA</name>